<reference evidence="2" key="2">
    <citation type="journal article" date="2021" name="PeerJ">
        <title>Extensive microbial diversity within the chicken gut microbiome revealed by metagenomics and culture.</title>
        <authorList>
            <person name="Gilroy R."/>
            <person name="Ravi A."/>
            <person name="Getino M."/>
            <person name="Pursley I."/>
            <person name="Horton D.L."/>
            <person name="Alikhan N.F."/>
            <person name="Baker D."/>
            <person name="Gharbi K."/>
            <person name="Hall N."/>
            <person name="Watson M."/>
            <person name="Adriaenssens E.M."/>
            <person name="Foster-Nyarko E."/>
            <person name="Jarju S."/>
            <person name="Secka A."/>
            <person name="Antonio M."/>
            <person name="Oren A."/>
            <person name="Chaudhuri R.R."/>
            <person name="La Ragione R."/>
            <person name="Hildebrand F."/>
            <person name="Pallen M.J."/>
        </authorList>
    </citation>
    <scope>NUCLEOTIDE SEQUENCE</scope>
    <source>
        <strain evidence="2">ChiSxjej2B14-8506</strain>
    </source>
</reference>
<evidence type="ECO:0000256" key="1">
    <source>
        <dbReference type="SAM" id="MobiDB-lite"/>
    </source>
</evidence>
<gene>
    <name evidence="2" type="ORF">IAC59_10225</name>
</gene>
<accession>A0A9D1LT46</accession>
<evidence type="ECO:0000313" key="2">
    <source>
        <dbReference type="EMBL" id="HIU47613.1"/>
    </source>
</evidence>
<dbReference type="EMBL" id="DVNK01000062">
    <property type="protein sequence ID" value="HIU47613.1"/>
    <property type="molecule type" value="Genomic_DNA"/>
</dbReference>
<name>A0A9D1LT46_9FIRM</name>
<evidence type="ECO:0000313" key="3">
    <source>
        <dbReference type="Proteomes" id="UP000824123"/>
    </source>
</evidence>
<proteinExistence type="predicted"/>
<feature type="region of interest" description="Disordered" evidence="1">
    <location>
        <begin position="132"/>
        <end position="202"/>
    </location>
</feature>
<protein>
    <submittedName>
        <fullName evidence="2">Phage tail protein</fullName>
    </submittedName>
</protein>
<sequence>MEILSWGGLTLAIDSAQRATFTDWQRKASYKTETKENGTSWPKTSNKGPELGTISLNVLLMRRMGVDVRATLDGWISACNSGRADVLKVGGARIGQNKWQLRSVEEKDVIFDAGIKPAQALMSVTFQEYYAGGTSSSSSGSKKTGSSGGKSTSSKQTSSSKTPKPVTESKPASSASGVDITQKYNELKKQSSSSKFQTTAMR</sequence>
<comment type="caution">
    <text evidence="2">The sequence shown here is derived from an EMBL/GenBank/DDBJ whole genome shotgun (WGS) entry which is preliminary data.</text>
</comment>
<feature type="compositionally biased region" description="Low complexity" evidence="1">
    <location>
        <begin position="132"/>
        <end position="162"/>
    </location>
</feature>
<organism evidence="2 3">
    <name type="scientific">Candidatus Fimadaptatus faecigallinarum</name>
    <dbReference type="NCBI Taxonomy" id="2840814"/>
    <lineage>
        <taxon>Bacteria</taxon>
        <taxon>Bacillati</taxon>
        <taxon>Bacillota</taxon>
        <taxon>Clostridia</taxon>
        <taxon>Eubacteriales</taxon>
        <taxon>Candidatus Fimadaptatus</taxon>
    </lineage>
</organism>
<reference evidence="2" key="1">
    <citation type="submission" date="2020-10" db="EMBL/GenBank/DDBJ databases">
        <authorList>
            <person name="Gilroy R."/>
        </authorList>
    </citation>
    <scope>NUCLEOTIDE SEQUENCE</scope>
    <source>
        <strain evidence="2">ChiSxjej2B14-8506</strain>
    </source>
</reference>
<dbReference type="AlphaFoldDB" id="A0A9D1LT46"/>
<dbReference type="Proteomes" id="UP000824123">
    <property type="component" value="Unassembled WGS sequence"/>
</dbReference>